<dbReference type="CDD" id="cd03230">
    <property type="entry name" value="ABC_DR_subfamily_A"/>
    <property type="match status" value="1"/>
</dbReference>
<sequence>MCLLKIDSLTKNYGDKKGLFNFSMELNSGDIVGLIGVNGAGKTTLLNMISGNTLPDSGELFYKENKMEIDSSYRKNFGISVNPGFYDYMNTYENLSSILFLGEEKDKNEIDEKIRNVLNVVGLNNVEGKKIKEFSFGMKQRLGFAQAILNTKSIMLLDEPFVGLDINGRSMVKEYIKKMVKNKNLAVIFSDHNLDEVKSLCNRLIVIRGGEKIYDGDLDIKSSVLIKVKSTIDLDENYVEILDDFTVKISNQNLNKKLEYIAKLTEITKIERIINPLEKMLEVRTDAKNNKI</sequence>
<dbReference type="InterPro" id="IPR003439">
    <property type="entry name" value="ABC_transporter-like_ATP-bd"/>
</dbReference>
<dbReference type="SUPFAM" id="SSF52540">
    <property type="entry name" value="P-loop containing nucleoside triphosphate hydrolases"/>
    <property type="match status" value="1"/>
</dbReference>
<name>A0A233VQA9_FINMA</name>
<dbReference type="InterPro" id="IPR003593">
    <property type="entry name" value="AAA+_ATPase"/>
</dbReference>
<dbReference type="InterPro" id="IPR017871">
    <property type="entry name" value="ABC_transporter-like_CS"/>
</dbReference>
<evidence type="ECO:0000256" key="3">
    <source>
        <dbReference type="ARBA" id="ARBA00022840"/>
    </source>
</evidence>
<evidence type="ECO:0000313" key="5">
    <source>
        <dbReference type="EMBL" id="MBS5964681.1"/>
    </source>
</evidence>
<organism evidence="6 7">
    <name type="scientific">Finegoldia magna</name>
    <name type="common">Peptostreptococcus magnus</name>
    <dbReference type="NCBI Taxonomy" id="1260"/>
    <lineage>
        <taxon>Bacteria</taxon>
        <taxon>Bacillati</taxon>
        <taxon>Bacillota</taxon>
        <taxon>Tissierellia</taxon>
        <taxon>Tissierellales</taxon>
        <taxon>Peptoniphilaceae</taxon>
        <taxon>Finegoldia</taxon>
    </lineage>
</organism>
<dbReference type="Proteomes" id="UP000730862">
    <property type="component" value="Unassembled WGS sequence"/>
</dbReference>
<accession>A0A233VQA9</accession>
<dbReference type="Pfam" id="PF00005">
    <property type="entry name" value="ABC_tran"/>
    <property type="match status" value="1"/>
</dbReference>
<proteinExistence type="predicted"/>
<reference evidence="5" key="3">
    <citation type="submission" date="2021-02" db="EMBL/GenBank/DDBJ databases">
        <title>Infant gut strain persistence is associated with maternal origin, phylogeny, and functional potential including surface adhesion and iron acquisition.</title>
        <authorList>
            <person name="Lou Y.C."/>
        </authorList>
    </citation>
    <scope>NUCLEOTIDE SEQUENCE</scope>
    <source>
        <strain evidence="5">L3_058_000G1_dasL3_058_000G1_concoct_72</strain>
    </source>
</reference>
<dbReference type="PROSITE" id="PS50893">
    <property type="entry name" value="ABC_TRANSPORTER_2"/>
    <property type="match status" value="1"/>
</dbReference>
<dbReference type="Gene3D" id="3.40.50.300">
    <property type="entry name" value="P-loop containing nucleotide triphosphate hydrolases"/>
    <property type="match status" value="1"/>
</dbReference>
<dbReference type="InterPro" id="IPR051782">
    <property type="entry name" value="ABC_Transporter_VariousFunc"/>
</dbReference>
<dbReference type="EMBL" id="NDYE01000002">
    <property type="protein sequence ID" value="OXZ34585.1"/>
    <property type="molecule type" value="Genomic_DNA"/>
</dbReference>
<keyword evidence="1" id="KW-0813">Transport</keyword>
<feature type="domain" description="ABC transporter" evidence="4">
    <location>
        <begin position="4"/>
        <end position="234"/>
    </location>
</feature>
<comment type="caution">
    <text evidence="6">The sequence shown here is derived from an EMBL/GenBank/DDBJ whole genome shotgun (WGS) entry which is preliminary data.</text>
</comment>
<dbReference type="Proteomes" id="UP000215546">
    <property type="component" value="Unassembled WGS sequence"/>
</dbReference>
<dbReference type="EMBL" id="JAHAIK010000006">
    <property type="protein sequence ID" value="MBS5964681.1"/>
    <property type="molecule type" value="Genomic_DNA"/>
</dbReference>
<protein>
    <submittedName>
        <fullName evidence="5">ABC transporter ATP-binding protein</fullName>
    </submittedName>
</protein>
<evidence type="ECO:0000256" key="2">
    <source>
        <dbReference type="ARBA" id="ARBA00022741"/>
    </source>
</evidence>
<dbReference type="AlphaFoldDB" id="A0A233VQA9"/>
<reference evidence="6" key="1">
    <citation type="journal article" date="2017" name="J. Clin. Microbiol.">
        <title>Finegoldia magna Isolated from Orthopedic Joint Implant-Associated Infections.</title>
        <authorList>
            <person name="Soderquist B."/>
            <person name="Bjorklund S."/>
            <person name="Hellmark B."/>
            <person name="Jensen A."/>
            <person name="Bruggemann H."/>
        </authorList>
    </citation>
    <scope>NUCLEOTIDE SEQUENCE</scope>
    <source>
        <strain evidence="6">12T273</strain>
    </source>
</reference>
<dbReference type="GO" id="GO:0016887">
    <property type="term" value="F:ATP hydrolysis activity"/>
    <property type="evidence" value="ECO:0007669"/>
    <property type="project" value="InterPro"/>
</dbReference>
<keyword evidence="2" id="KW-0547">Nucleotide-binding</keyword>
<dbReference type="PROSITE" id="PS00211">
    <property type="entry name" value="ABC_TRANSPORTER_1"/>
    <property type="match status" value="1"/>
</dbReference>
<reference evidence="7" key="2">
    <citation type="submission" date="2017-04" db="EMBL/GenBank/DDBJ databases">
        <title>Finegoldia magna isolated from orthopedic joint implant-associated infections.</title>
        <authorList>
            <person name="Bjorklund S."/>
            <person name="Bruggemann H."/>
            <person name="Jensen A."/>
            <person name="Hellmark B."/>
            <person name="Soderquist B."/>
        </authorList>
    </citation>
    <scope>NUCLEOTIDE SEQUENCE [LARGE SCALE GENOMIC DNA]</scope>
    <source>
        <strain evidence="7">12T273</strain>
    </source>
</reference>
<evidence type="ECO:0000313" key="7">
    <source>
        <dbReference type="Proteomes" id="UP000215546"/>
    </source>
</evidence>
<evidence type="ECO:0000259" key="4">
    <source>
        <dbReference type="PROSITE" id="PS50893"/>
    </source>
</evidence>
<dbReference type="SMART" id="SM00382">
    <property type="entry name" value="AAA"/>
    <property type="match status" value="1"/>
</dbReference>
<dbReference type="PANTHER" id="PTHR42939:SF1">
    <property type="entry name" value="ABC TRANSPORTER ATP-BINDING PROTEIN ALBC-RELATED"/>
    <property type="match status" value="1"/>
</dbReference>
<dbReference type="GO" id="GO:0005524">
    <property type="term" value="F:ATP binding"/>
    <property type="evidence" value="ECO:0007669"/>
    <property type="project" value="UniProtKB-KW"/>
</dbReference>
<evidence type="ECO:0000256" key="1">
    <source>
        <dbReference type="ARBA" id="ARBA00022448"/>
    </source>
</evidence>
<gene>
    <name evidence="6" type="ORF">B9N55_00780</name>
    <name evidence="5" type="ORF">KIA07_03325</name>
</gene>
<dbReference type="PANTHER" id="PTHR42939">
    <property type="entry name" value="ABC TRANSPORTER ATP-BINDING PROTEIN ALBC-RELATED"/>
    <property type="match status" value="1"/>
</dbReference>
<evidence type="ECO:0000313" key="6">
    <source>
        <dbReference type="EMBL" id="OXZ34585.1"/>
    </source>
</evidence>
<keyword evidence="3 5" id="KW-0067">ATP-binding</keyword>
<dbReference type="InterPro" id="IPR027417">
    <property type="entry name" value="P-loop_NTPase"/>
</dbReference>
<dbReference type="RefSeq" id="WP_094207943.1">
    <property type="nucleotide sequence ID" value="NZ_AP031486.1"/>
</dbReference>